<dbReference type="GO" id="GO:0004364">
    <property type="term" value="F:glutathione transferase activity"/>
    <property type="evidence" value="ECO:0007669"/>
    <property type="project" value="TreeGrafter"/>
</dbReference>
<dbReference type="SUPFAM" id="SSF52833">
    <property type="entry name" value="Thioredoxin-like"/>
    <property type="match status" value="1"/>
</dbReference>
<dbReference type="InterPro" id="IPR036282">
    <property type="entry name" value="Glutathione-S-Trfase_C_sf"/>
</dbReference>
<evidence type="ECO:0000259" key="3">
    <source>
        <dbReference type="PROSITE" id="PS50405"/>
    </source>
</evidence>
<proteinExistence type="inferred from homology"/>
<keyword evidence="4" id="KW-0413">Isomerase</keyword>
<keyword evidence="4" id="KW-0670">Pyruvate</keyword>
<dbReference type="AlphaFoldDB" id="A0A7W6DKW3"/>
<dbReference type="InterPro" id="IPR010987">
    <property type="entry name" value="Glutathione-S-Trfase_C-like"/>
</dbReference>
<dbReference type="Gene3D" id="3.40.30.10">
    <property type="entry name" value="Glutaredoxin"/>
    <property type="match status" value="1"/>
</dbReference>
<dbReference type="Pfam" id="PF13417">
    <property type="entry name" value="GST_N_3"/>
    <property type="match status" value="1"/>
</dbReference>
<protein>
    <submittedName>
        <fullName evidence="4">Maleylpyruvate isomerase</fullName>
        <ecNumber evidence="4">5.2.1.4</ecNumber>
    </submittedName>
</protein>
<dbReference type="CDD" id="cd03191">
    <property type="entry name" value="GST_C_Zeta"/>
    <property type="match status" value="1"/>
</dbReference>
<dbReference type="Pfam" id="PF13410">
    <property type="entry name" value="GST_C_2"/>
    <property type="match status" value="1"/>
</dbReference>
<dbReference type="InterPro" id="IPR040079">
    <property type="entry name" value="Glutathione_S-Trfase"/>
</dbReference>
<dbReference type="GO" id="GO:0050077">
    <property type="term" value="F:maleylpyruvate isomerase activity"/>
    <property type="evidence" value="ECO:0007669"/>
    <property type="project" value="UniProtKB-EC"/>
</dbReference>
<dbReference type="PANTHER" id="PTHR42673">
    <property type="entry name" value="MALEYLACETOACETATE ISOMERASE"/>
    <property type="match status" value="1"/>
</dbReference>
<dbReference type="PROSITE" id="PS50404">
    <property type="entry name" value="GST_NTER"/>
    <property type="match status" value="1"/>
</dbReference>
<name>A0A7W6DKW3_9SPHN</name>
<organism evidence="4 5">
    <name type="scientific">Sphingobium fontiphilum</name>
    <dbReference type="NCBI Taxonomy" id="944425"/>
    <lineage>
        <taxon>Bacteria</taxon>
        <taxon>Pseudomonadati</taxon>
        <taxon>Pseudomonadota</taxon>
        <taxon>Alphaproteobacteria</taxon>
        <taxon>Sphingomonadales</taxon>
        <taxon>Sphingomonadaceae</taxon>
        <taxon>Sphingobium</taxon>
    </lineage>
</organism>
<dbReference type="CDD" id="cd03042">
    <property type="entry name" value="GST_N_Zeta"/>
    <property type="match status" value="1"/>
</dbReference>
<comment type="caution">
    <text evidence="4">The sequence shown here is derived from an EMBL/GenBank/DDBJ whole genome shotgun (WGS) entry which is preliminary data.</text>
</comment>
<dbReference type="InterPro" id="IPR004045">
    <property type="entry name" value="Glutathione_S-Trfase_N"/>
</dbReference>
<dbReference type="InterPro" id="IPR036249">
    <property type="entry name" value="Thioredoxin-like_sf"/>
</dbReference>
<gene>
    <name evidence="4" type="ORF">GGR44_001365</name>
</gene>
<dbReference type="GO" id="GO:0016034">
    <property type="term" value="F:maleylacetoacetate isomerase activity"/>
    <property type="evidence" value="ECO:0007669"/>
    <property type="project" value="TreeGrafter"/>
</dbReference>
<dbReference type="FunFam" id="1.20.1050.10:FF:000010">
    <property type="entry name" value="Maleylacetoacetate isomerase isoform 1"/>
    <property type="match status" value="1"/>
</dbReference>
<feature type="domain" description="GST C-terminal" evidence="3">
    <location>
        <begin position="86"/>
        <end position="212"/>
    </location>
</feature>
<dbReference type="InterPro" id="IPR034333">
    <property type="entry name" value="GST_Zeta_N"/>
</dbReference>
<accession>A0A7W6DKW3</accession>
<dbReference type="NCBIfam" id="TIGR01262">
    <property type="entry name" value="maiA"/>
    <property type="match status" value="1"/>
</dbReference>
<feature type="domain" description="GST N-terminal" evidence="2">
    <location>
        <begin position="1"/>
        <end position="81"/>
    </location>
</feature>
<dbReference type="SFLD" id="SFLDS00019">
    <property type="entry name" value="Glutathione_Transferase_(cytos"/>
    <property type="match status" value="1"/>
</dbReference>
<dbReference type="EC" id="5.2.1.4" evidence="4"/>
<comment type="similarity">
    <text evidence="1">Belongs to the GST superfamily. Zeta family.</text>
</comment>
<dbReference type="PROSITE" id="PS50405">
    <property type="entry name" value="GST_CTER"/>
    <property type="match status" value="1"/>
</dbReference>
<dbReference type="EMBL" id="JACIEB010000002">
    <property type="protein sequence ID" value="MBB3981718.1"/>
    <property type="molecule type" value="Genomic_DNA"/>
</dbReference>
<dbReference type="GO" id="GO:0006559">
    <property type="term" value="P:L-phenylalanine catabolic process"/>
    <property type="evidence" value="ECO:0007669"/>
    <property type="project" value="TreeGrafter"/>
</dbReference>
<keyword evidence="5" id="KW-1185">Reference proteome</keyword>
<dbReference type="GO" id="GO:0006749">
    <property type="term" value="P:glutathione metabolic process"/>
    <property type="evidence" value="ECO:0007669"/>
    <property type="project" value="TreeGrafter"/>
</dbReference>
<dbReference type="GO" id="GO:0005737">
    <property type="term" value="C:cytoplasm"/>
    <property type="evidence" value="ECO:0007669"/>
    <property type="project" value="InterPro"/>
</dbReference>
<dbReference type="InterPro" id="IPR005955">
    <property type="entry name" value="GST_Zeta"/>
</dbReference>
<evidence type="ECO:0000256" key="1">
    <source>
        <dbReference type="ARBA" id="ARBA00010007"/>
    </source>
</evidence>
<evidence type="ECO:0000259" key="2">
    <source>
        <dbReference type="PROSITE" id="PS50404"/>
    </source>
</evidence>
<sequence>MIRLHGYWRSSAAYRVRIALNLKGISYAQVSHDLRTGAQHSAEYRAIAPQGLVPALETDGGILTQSPAILEWIDERWPAPPLLPADALGRAHVRAMAALIGCDIHPLNNLRVLRHLRAEFGATQAQVDGWIGRWIAEGFAALETLVGRHDGAFCHGDDPGLADCYLVPQLYSAERFGVDLEPFPTLRRVGQAMARIEAVARAHPSRQPDADPA</sequence>
<reference evidence="4 5" key="1">
    <citation type="submission" date="2020-08" db="EMBL/GenBank/DDBJ databases">
        <title>Genomic Encyclopedia of Type Strains, Phase IV (KMG-IV): sequencing the most valuable type-strain genomes for metagenomic binning, comparative biology and taxonomic classification.</title>
        <authorList>
            <person name="Goeker M."/>
        </authorList>
    </citation>
    <scope>NUCLEOTIDE SEQUENCE [LARGE SCALE GENOMIC DNA]</scope>
    <source>
        <strain evidence="4 5">DSM 29348</strain>
    </source>
</reference>
<dbReference type="SFLD" id="SFLDG00358">
    <property type="entry name" value="Main_(cytGST)"/>
    <property type="match status" value="1"/>
</dbReference>
<dbReference type="InterPro" id="IPR034330">
    <property type="entry name" value="GST_Zeta_C"/>
</dbReference>
<dbReference type="RefSeq" id="WP_183954761.1">
    <property type="nucleotide sequence ID" value="NZ_JACIEB010000002.1"/>
</dbReference>
<dbReference type="Proteomes" id="UP000552757">
    <property type="component" value="Unassembled WGS sequence"/>
</dbReference>
<dbReference type="Gene3D" id="1.20.1050.10">
    <property type="match status" value="1"/>
</dbReference>
<evidence type="ECO:0000313" key="5">
    <source>
        <dbReference type="Proteomes" id="UP000552757"/>
    </source>
</evidence>
<dbReference type="PANTHER" id="PTHR42673:SF21">
    <property type="entry name" value="GLUTATHIONE S-TRANSFERASE YFCF"/>
    <property type="match status" value="1"/>
</dbReference>
<evidence type="ECO:0000313" key="4">
    <source>
        <dbReference type="EMBL" id="MBB3981718.1"/>
    </source>
</evidence>
<dbReference type="SUPFAM" id="SSF47616">
    <property type="entry name" value="GST C-terminal domain-like"/>
    <property type="match status" value="1"/>
</dbReference>